<reference evidence="2" key="1">
    <citation type="submission" date="2016-03" db="EMBL/GenBank/DDBJ databases">
        <authorList>
            <person name="Ray J."/>
            <person name="Price M."/>
            <person name="Deutschbauer A."/>
        </authorList>
    </citation>
    <scope>NUCLEOTIDE SEQUENCE [LARGE SCALE GENOMIC DNA]</scope>
    <source>
        <strain evidence="2">FW300-N1B4</strain>
    </source>
</reference>
<gene>
    <name evidence="1" type="ORF">A1D17_25300</name>
</gene>
<dbReference type="Proteomes" id="UP000076489">
    <property type="component" value="Unassembled WGS sequence"/>
</dbReference>
<comment type="caution">
    <text evidence="1">The sequence shown here is derived from an EMBL/GenBank/DDBJ whole genome shotgun (WGS) entry which is preliminary data.</text>
</comment>
<dbReference type="EMBL" id="LUKJ01000003">
    <property type="protein sequence ID" value="KZN19316.1"/>
    <property type="molecule type" value="Genomic_DNA"/>
</dbReference>
<dbReference type="OrthoDB" id="6905237at2"/>
<proteinExistence type="predicted"/>
<accession>A0A162AYT6</accession>
<sequence length="391" mass="41883">MWFSGSKDIPFYELHNLKHVKTNAVWHKPVVPHGVSLTVDPLLFIYASTRASMLGKRIGLRGQLAGLGLGSVALCYLAPLMSRGVKLPSNKVFLHHNFDNTKDFIGTSIKGTIGASLAYLEMQRLGYAWSGHWEDCVSAAGTSANATPDFVFASTTEVCLVDAKGSARPFPDVGTLARNEWKRQLYSNRNEKLKLGGMPTEGRIIAASLVRPRAVGLVAAYGRFRSPSSLVTVPGASVNPDSLAIKSVQKINFTNAFYLLGLNALASQLINGNGNGNGNGAGAQRQLVWALAQAEVIDGQGAVFKGPNRVVNLGGGETWIMQPFCRAGILREAFLHLDSEEAPPVSSAALILPTNMEKARGLVGGAIRSAERMIVQSRDGVGAIFERVNIT</sequence>
<evidence type="ECO:0000313" key="2">
    <source>
        <dbReference type="Proteomes" id="UP000076489"/>
    </source>
</evidence>
<name>A0A162AYT6_PSEFL</name>
<dbReference type="AlphaFoldDB" id="A0A162AYT6"/>
<organism evidence="1 2">
    <name type="scientific">Pseudomonas fluorescens</name>
    <dbReference type="NCBI Taxonomy" id="294"/>
    <lineage>
        <taxon>Bacteria</taxon>
        <taxon>Pseudomonadati</taxon>
        <taxon>Pseudomonadota</taxon>
        <taxon>Gammaproteobacteria</taxon>
        <taxon>Pseudomonadales</taxon>
        <taxon>Pseudomonadaceae</taxon>
        <taxon>Pseudomonas</taxon>
    </lineage>
</organism>
<dbReference type="RefSeq" id="WP_063343165.1">
    <property type="nucleotide sequence ID" value="NZ_LUKJ01000003.1"/>
</dbReference>
<evidence type="ECO:0000313" key="1">
    <source>
        <dbReference type="EMBL" id="KZN19316.1"/>
    </source>
</evidence>
<protein>
    <submittedName>
        <fullName evidence="1">Uncharacterized protein</fullName>
    </submittedName>
</protein>
<reference evidence="1 2" key="2">
    <citation type="journal article" date="2018" name="Nature">
        <title>Mutant phenotypes for thousands of bacterial genes of unknown function.</title>
        <authorList>
            <person name="Price M.N."/>
            <person name="Wetmore K.M."/>
            <person name="Waters R.J."/>
            <person name="Callaghan M."/>
            <person name="Ray J."/>
            <person name="Liu H."/>
            <person name="Kuehl J.V."/>
            <person name="Melnyk R.A."/>
            <person name="Lamson J.S."/>
            <person name="Suh Y."/>
            <person name="Carlson H.K."/>
            <person name="Esquivel Z."/>
            <person name="Sadeeshkumar H."/>
            <person name="Chakraborty R."/>
            <person name="Zane G.M."/>
            <person name="Rubin B.E."/>
            <person name="Wall J.D."/>
            <person name="Visel A."/>
            <person name="Bristow J."/>
            <person name="Blow M.J."/>
            <person name="Arkin A.P."/>
            <person name="Deutschbauer A.M."/>
        </authorList>
    </citation>
    <scope>NUCLEOTIDE SEQUENCE [LARGE SCALE GENOMIC DNA]</scope>
    <source>
        <strain evidence="1 2">FW300-N1B4</strain>
    </source>
</reference>